<evidence type="ECO:0000256" key="2">
    <source>
        <dbReference type="ARBA" id="ARBA00022670"/>
    </source>
</evidence>
<dbReference type="InterPro" id="IPR006433">
    <property type="entry name" value="Prohead_protease"/>
</dbReference>
<dbReference type="GO" id="GO:0008233">
    <property type="term" value="F:peptidase activity"/>
    <property type="evidence" value="ECO:0007669"/>
    <property type="project" value="UniProtKB-KW"/>
</dbReference>
<gene>
    <name evidence="5" type="ORF">SAMN02745824_0161</name>
</gene>
<accession>A0A1N6CMB5</accession>
<dbReference type="STRING" id="1123272.SAMN02745824_0161"/>
<evidence type="ECO:0000313" key="5">
    <source>
        <dbReference type="EMBL" id="SIN59632.1"/>
    </source>
</evidence>
<protein>
    <recommendedName>
        <fullName evidence="4">Prohead serine protease domain-containing protein</fullName>
    </recommendedName>
</protein>
<reference evidence="6" key="1">
    <citation type="submission" date="2016-11" db="EMBL/GenBank/DDBJ databases">
        <authorList>
            <person name="Varghese N."/>
            <person name="Submissions S."/>
        </authorList>
    </citation>
    <scope>NUCLEOTIDE SEQUENCE [LARGE SCALE GENOMIC DNA]</scope>
    <source>
        <strain evidence="6">DSM 22363</strain>
    </source>
</reference>
<dbReference type="NCBIfam" id="TIGR01543">
    <property type="entry name" value="proheadase_HK97"/>
    <property type="match status" value="1"/>
</dbReference>
<dbReference type="SUPFAM" id="SSF50789">
    <property type="entry name" value="Herpes virus serine proteinase, assemblin"/>
    <property type="match status" value="1"/>
</dbReference>
<keyword evidence="6" id="KW-1185">Reference proteome</keyword>
<evidence type="ECO:0000259" key="4">
    <source>
        <dbReference type="Pfam" id="PF04586"/>
    </source>
</evidence>
<proteinExistence type="predicted"/>
<dbReference type="EMBL" id="FSQW01000001">
    <property type="protein sequence ID" value="SIN59632.1"/>
    <property type="molecule type" value="Genomic_DNA"/>
</dbReference>
<dbReference type="AlphaFoldDB" id="A0A1N6CMB5"/>
<evidence type="ECO:0000256" key="1">
    <source>
        <dbReference type="ARBA" id="ARBA00022612"/>
    </source>
</evidence>
<keyword evidence="2" id="KW-0645">Protease</keyword>
<name>A0A1N6CMB5_9SPHN</name>
<dbReference type="GO" id="GO:0006508">
    <property type="term" value="P:proteolysis"/>
    <property type="evidence" value="ECO:0007669"/>
    <property type="project" value="UniProtKB-KW"/>
</dbReference>
<evidence type="ECO:0000256" key="3">
    <source>
        <dbReference type="ARBA" id="ARBA00022801"/>
    </source>
</evidence>
<keyword evidence="3" id="KW-0378">Hydrolase</keyword>
<dbReference type="Pfam" id="PF04586">
    <property type="entry name" value="Peptidase_S78"/>
    <property type="match status" value="1"/>
</dbReference>
<sequence length="133" mass="14733">MRFAGYAAIFNQVDRGGDIIRPGAFGDLEPGREMPLLWQHDPLRPIGMVGHAREDDRGLQVIATVRETTRTGRLALKMLRSGAVTGLSFGYRVREARGHIPRELLDLDVAEFSLVTHPMQSRAQIIALADADN</sequence>
<dbReference type="Proteomes" id="UP000185192">
    <property type="component" value="Unassembled WGS sequence"/>
</dbReference>
<feature type="domain" description="Prohead serine protease" evidence="4">
    <location>
        <begin position="3"/>
        <end position="126"/>
    </location>
</feature>
<organism evidence="5 6">
    <name type="scientific">Parasphingorhabdus marina DSM 22363</name>
    <dbReference type="NCBI Taxonomy" id="1123272"/>
    <lineage>
        <taxon>Bacteria</taxon>
        <taxon>Pseudomonadati</taxon>
        <taxon>Pseudomonadota</taxon>
        <taxon>Alphaproteobacteria</taxon>
        <taxon>Sphingomonadales</taxon>
        <taxon>Sphingomonadaceae</taxon>
        <taxon>Parasphingorhabdus</taxon>
    </lineage>
</organism>
<keyword evidence="1" id="KW-1188">Viral release from host cell</keyword>
<evidence type="ECO:0000313" key="6">
    <source>
        <dbReference type="Proteomes" id="UP000185192"/>
    </source>
</evidence>
<dbReference type="InterPro" id="IPR054613">
    <property type="entry name" value="Peptidase_S78_dom"/>
</dbReference>
<dbReference type="RefSeq" id="WP_204244765.1">
    <property type="nucleotide sequence ID" value="NZ_FSQW01000001.1"/>
</dbReference>